<feature type="transmembrane region" description="Helical" evidence="1">
    <location>
        <begin position="20"/>
        <end position="41"/>
    </location>
</feature>
<name>A0AAV4ZS35_9HYPH</name>
<protein>
    <recommendedName>
        <fullName evidence="2">SPW repeat-containing integral membrane domain-containing protein</fullName>
    </recommendedName>
</protein>
<feature type="transmembrane region" description="Helical" evidence="1">
    <location>
        <begin position="47"/>
        <end position="65"/>
    </location>
</feature>
<gene>
    <name evidence="3" type="ORF">BHAOGJBA_3929</name>
</gene>
<dbReference type="Proteomes" id="UP001055247">
    <property type="component" value="Unassembled WGS sequence"/>
</dbReference>
<keyword evidence="1" id="KW-0472">Membrane</keyword>
<keyword evidence="4" id="KW-1185">Reference proteome</keyword>
<evidence type="ECO:0000313" key="3">
    <source>
        <dbReference type="EMBL" id="GJD90390.1"/>
    </source>
</evidence>
<reference evidence="3" key="1">
    <citation type="journal article" date="2016" name="Front. Microbiol.">
        <title>Genome Sequence of the Piezophilic, Mesophilic Sulfate-Reducing Bacterium Desulfovibrio indicus J2T.</title>
        <authorList>
            <person name="Cao J."/>
            <person name="Maignien L."/>
            <person name="Shao Z."/>
            <person name="Alain K."/>
            <person name="Jebbar M."/>
        </authorList>
    </citation>
    <scope>NUCLEOTIDE SEQUENCE</scope>
    <source>
        <strain evidence="3">DSM 16372</strain>
    </source>
</reference>
<feature type="transmembrane region" description="Helical" evidence="1">
    <location>
        <begin position="77"/>
        <end position="96"/>
    </location>
</feature>
<dbReference type="AlphaFoldDB" id="A0AAV4ZS35"/>
<reference evidence="3" key="2">
    <citation type="submission" date="2021-08" db="EMBL/GenBank/DDBJ databases">
        <authorList>
            <person name="Tani A."/>
            <person name="Ola A."/>
            <person name="Ogura Y."/>
            <person name="Katsura K."/>
            <person name="Hayashi T."/>
        </authorList>
    </citation>
    <scope>NUCLEOTIDE SEQUENCE</scope>
    <source>
        <strain evidence="3">DSM 16372</strain>
    </source>
</reference>
<dbReference type="RefSeq" id="WP_066923894.1">
    <property type="nucleotide sequence ID" value="NZ_BPQO01000018.1"/>
</dbReference>
<organism evidence="3 4">
    <name type="scientific">Methylobacterium hispanicum</name>
    <dbReference type="NCBI Taxonomy" id="270350"/>
    <lineage>
        <taxon>Bacteria</taxon>
        <taxon>Pseudomonadati</taxon>
        <taxon>Pseudomonadota</taxon>
        <taxon>Alphaproteobacteria</taxon>
        <taxon>Hyphomicrobiales</taxon>
        <taxon>Methylobacteriaceae</taxon>
        <taxon>Methylobacterium</taxon>
    </lineage>
</organism>
<evidence type="ECO:0000256" key="1">
    <source>
        <dbReference type="SAM" id="Phobius"/>
    </source>
</evidence>
<dbReference type="InterPro" id="IPR005530">
    <property type="entry name" value="SPW"/>
</dbReference>
<feature type="transmembrane region" description="Helical" evidence="1">
    <location>
        <begin position="102"/>
        <end position="121"/>
    </location>
</feature>
<keyword evidence="1" id="KW-1133">Transmembrane helix</keyword>
<dbReference type="EMBL" id="BPQO01000018">
    <property type="protein sequence ID" value="GJD90390.1"/>
    <property type="molecule type" value="Genomic_DNA"/>
</dbReference>
<feature type="domain" description="SPW repeat-containing integral membrane" evidence="2">
    <location>
        <begin position="25"/>
        <end position="115"/>
    </location>
</feature>
<accession>A0AAV4ZS35</accession>
<proteinExistence type="predicted"/>
<comment type="caution">
    <text evidence="3">The sequence shown here is derived from an EMBL/GenBank/DDBJ whole genome shotgun (WGS) entry which is preliminary data.</text>
</comment>
<keyword evidence="1" id="KW-0812">Transmembrane</keyword>
<sequence>MSPFKTSAAPFRPGWRTDELLVGAAQHIAGTALVLAAWLLVFTGHDAAAASALLPGLVILALTAANQIRHRAAGERAVAIAGAWTVLAPWLLGFAANDAATWAHLAFGGMALACAITWLRIARPS</sequence>
<dbReference type="Pfam" id="PF03779">
    <property type="entry name" value="SPW"/>
    <property type="match status" value="1"/>
</dbReference>
<evidence type="ECO:0000313" key="4">
    <source>
        <dbReference type="Proteomes" id="UP001055247"/>
    </source>
</evidence>
<evidence type="ECO:0000259" key="2">
    <source>
        <dbReference type="Pfam" id="PF03779"/>
    </source>
</evidence>